<dbReference type="OrthoDB" id="9816434at2"/>
<feature type="transmembrane region" description="Helical" evidence="2">
    <location>
        <begin position="39"/>
        <end position="59"/>
    </location>
</feature>
<dbReference type="InterPro" id="IPR026898">
    <property type="entry name" value="PrsW"/>
</dbReference>
<reference evidence="3" key="1">
    <citation type="submission" date="2019-10" db="EMBL/GenBank/DDBJ databases">
        <authorList>
            <consortium name="Genoscope - CEA"/>
            <person name="William W."/>
        </authorList>
    </citation>
    <scope>NUCLEOTIDE SEQUENCE [LARGE SCALE GENOMIC DNA]</scope>
    <source>
        <strain evidence="3">BBR_PRJEB10994</strain>
    </source>
</reference>
<feature type="transmembrane region" description="Helical" evidence="2">
    <location>
        <begin position="181"/>
        <end position="201"/>
    </location>
</feature>
<keyword evidence="2" id="KW-1133">Transmembrane helix</keyword>
<evidence type="ECO:0000313" key="4">
    <source>
        <dbReference type="Proteomes" id="UP000182190"/>
    </source>
</evidence>
<feature type="compositionally biased region" description="Low complexity" evidence="1">
    <location>
        <begin position="1"/>
        <end position="20"/>
    </location>
</feature>
<evidence type="ECO:0000256" key="1">
    <source>
        <dbReference type="SAM" id="MobiDB-lite"/>
    </source>
</evidence>
<gene>
    <name evidence="3" type="ORF">PL9631_790004</name>
</gene>
<evidence type="ECO:0008006" key="5">
    <source>
        <dbReference type="Google" id="ProtNLM"/>
    </source>
</evidence>
<dbReference type="EMBL" id="CZCS02000222">
    <property type="protein sequence ID" value="VXD24249.1"/>
    <property type="molecule type" value="Genomic_DNA"/>
</dbReference>
<evidence type="ECO:0000313" key="3">
    <source>
        <dbReference type="EMBL" id="VXD24249.1"/>
    </source>
</evidence>
<dbReference type="Proteomes" id="UP000182190">
    <property type="component" value="Unassembled WGS sequence"/>
</dbReference>
<feature type="transmembrane region" description="Helical" evidence="2">
    <location>
        <begin position="65"/>
        <end position="83"/>
    </location>
</feature>
<feature type="transmembrane region" description="Helical" evidence="2">
    <location>
        <begin position="286"/>
        <end position="306"/>
    </location>
</feature>
<dbReference type="Pfam" id="PF13367">
    <property type="entry name" value="PrsW-protease"/>
    <property type="match status" value="1"/>
</dbReference>
<sequence>MTNPVPNENLSSSSNRRSPNQGELIPITSMKPYLVQEAYLIPGIITVVFVVLMFTSVGIPNLYEWLVAVYISGAAFYFIYRLCGKPKPWWVLFASGLTTCIILTTPILSLFIFVFRGILPGQIPESESIGFINLFIKMFFGAGLMEELLKALPVFGCLWLGYKLRSPKRQQVGVWEPLDGILLGTASGVGFTLFETLAQYVPGTVENVTELLGEGLLGLGVGYLAGLQLLIPRILGSIAGHIAYSGYFGYFIGLSVIYPRSRWQILGVGYLTSATLHALWNSTADSLVILATVGAISYAFLMAAILKGKEISQQIQVKESPENLI</sequence>
<feature type="transmembrane region" description="Helical" evidence="2">
    <location>
        <begin position="221"/>
        <end position="251"/>
    </location>
</feature>
<dbReference type="GO" id="GO:0008233">
    <property type="term" value="F:peptidase activity"/>
    <property type="evidence" value="ECO:0007669"/>
    <property type="project" value="InterPro"/>
</dbReference>
<feature type="transmembrane region" description="Helical" evidence="2">
    <location>
        <begin position="90"/>
        <end position="115"/>
    </location>
</feature>
<keyword evidence="2" id="KW-0812">Transmembrane</keyword>
<feature type="transmembrane region" description="Helical" evidence="2">
    <location>
        <begin position="135"/>
        <end position="160"/>
    </location>
</feature>
<evidence type="ECO:0000256" key="2">
    <source>
        <dbReference type="SAM" id="Phobius"/>
    </source>
</evidence>
<comment type="caution">
    <text evidence="3">The sequence shown here is derived from an EMBL/GenBank/DDBJ whole genome shotgun (WGS) entry which is preliminary data.</text>
</comment>
<feature type="region of interest" description="Disordered" evidence="1">
    <location>
        <begin position="1"/>
        <end position="23"/>
    </location>
</feature>
<name>A0A7Z9C2K1_9CYAN</name>
<organism evidence="3 4">
    <name type="scientific">Planktothrix paucivesiculata PCC 9631</name>
    <dbReference type="NCBI Taxonomy" id="671071"/>
    <lineage>
        <taxon>Bacteria</taxon>
        <taxon>Bacillati</taxon>
        <taxon>Cyanobacteriota</taxon>
        <taxon>Cyanophyceae</taxon>
        <taxon>Oscillatoriophycideae</taxon>
        <taxon>Oscillatoriales</taxon>
        <taxon>Microcoleaceae</taxon>
        <taxon>Planktothrix</taxon>
    </lineage>
</organism>
<keyword evidence="2" id="KW-0472">Membrane</keyword>
<keyword evidence="4" id="KW-1185">Reference proteome</keyword>
<accession>A0A7Z9C2K1</accession>
<proteinExistence type="predicted"/>
<protein>
    <recommendedName>
        <fullName evidence="5">PrsW family intramembrane metalloprotease</fullName>
    </recommendedName>
</protein>
<dbReference type="AlphaFoldDB" id="A0A7Z9C2K1"/>
<dbReference type="RefSeq" id="WP_083621800.1">
    <property type="nucleotide sequence ID" value="NZ_LR735018.1"/>
</dbReference>